<protein>
    <submittedName>
        <fullName evidence="6">Prolyl oligopeptidase PreP (S9A serine peptidase family)</fullName>
    </submittedName>
</protein>
<evidence type="ECO:0000259" key="4">
    <source>
        <dbReference type="Pfam" id="PF00326"/>
    </source>
</evidence>
<dbReference type="InterPro" id="IPR002470">
    <property type="entry name" value="Peptidase_S9A"/>
</dbReference>
<proteinExistence type="predicted"/>
<comment type="caution">
    <text evidence="6">The sequence shown here is derived from an EMBL/GenBank/DDBJ whole genome shotgun (WGS) entry which is preliminary data.</text>
</comment>
<evidence type="ECO:0000313" key="7">
    <source>
        <dbReference type="Proteomes" id="UP000561726"/>
    </source>
</evidence>
<dbReference type="GO" id="GO:0005829">
    <property type="term" value="C:cytosol"/>
    <property type="evidence" value="ECO:0007669"/>
    <property type="project" value="TreeGrafter"/>
</dbReference>
<accession>A0A7W9E3S5</accession>
<feature type="domain" description="Peptidase S9 prolyl oligopeptidase catalytic" evidence="4">
    <location>
        <begin position="335"/>
        <end position="540"/>
    </location>
</feature>
<dbReference type="Gene3D" id="3.40.50.1820">
    <property type="entry name" value="alpha/beta hydrolase"/>
    <property type="match status" value="1"/>
</dbReference>
<dbReference type="Proteomes" id="UP000561726">
    <property type="component" value="Unassembled WGS sequence"/>
</dbReference>
<dbReference type="RefSeq" id="WP_183323296.1">
    <property type="nucleotide sequence ID" value="NZ_JACHBQ010000001.1"/>
</dbReference>
<dbReference type="SUPFAM" id="SSF53474">
    <property type="entry name" value="alpha/beta-Hydrolases"/>
    <property type="match status" value="1"/>
</dbReference>
<dbReference type="PANTHER" id="PTHR42881:SF13">
    <property type="entry name" value="PROLYL ENDOPEPTIDASE"/>
    <property type="match status" value="1"/>
</dbReference>
<dbReference type="PANTHER" id="PTHR42881">
    <property type="entry name" value="PROLYL ENDOPEPTIDASE"/>
    <property type="match status" value="1"/>
</dbReference>
<evidence type="ECO:0000259" key="5">
    <source>
        <dbReference type="Pfam" id="PF02897"/>
    </source>
</evidence>
<evidence type="ECO:0000256" key="1">
    <source>
        <dbReference type="ARBA" id="ARBA00022670"/>
    </source>
</evidence>
<evidence type="ECO:0000256" key="3">
    <source>
        <dbReference type="ARBA" id="ARBA00022825"/>
    </source>
</evidence>
<keyword evidence="2" id="KW-0378">Hydrolase</keyword>
<dbReference type="InterPro" id="IPR023302">
    <property type="entry name" value="Pept_S9A_N"/>
</dbReference>
<dbReference type="Pfam" id="PF02897">
    <property type="entry name" value="Peptidase_S9_N"/>
    <property type="match status" value="1"/>
</dbReference>
<reference evidence="6 7" key="1">
    <citation type="submission" date="2020-08" db="EMBL/GenBank/DDBJ databases">
        <title>Sequencing the genomes of 1000 actinobacteria strains.</title>
        <authorList>
            <person name="Klenk H.-P."/>
        </authorList>
    </citation>
    <scope>NUCLEOTIDE SEQUENCE [LARGE SCALE GENOMIC DNA]</scope>
    <source>
        <strain evidence="6 7">DSM 21065</strain>
    </source>
</reference>
<dbReference type="GO" id="GO:0070012">
    <property type="term" value="F:oligopeptidase activity"/>
    <property type="evidence" value="ECO:0007669"/>
    <property type="project" value="TreeGrafter"/>
</dbReference>
<sequence length="542" mass="57860">MHRSFEHAAGSWPARTRLTAALVRAEDYEAPGLPILRGRTAFYRNRRAGESDFCLRRADIDRLSSRFAAERVLLDPAVFHPTGTAVINAFSVSPDGTNVVAEVALDGRETGQLVVIDAVTGTQHRVPRLEVRYSAAVWLPDSSGFSCTGRLDIEEDSSYLCIPGATAVVVREQPAAARAAPARAATSVAIGERHLSLRTDGGSSVLEIGGTPPARLDLGLDRLMHVDRFSANTVGTGHEAWIVASDPGTPPRLYRLDPETGQTQVFSPAGGGIGGNLAHQRLTAPMSDGAEVDLLVTARRDDLDPSGLPHTPRALILTCYGGFGVSSGPEYEASVPAWLELGGVFVTAQIRGGGEKGPAWHEAGRRANKLRSITDLIECAVYLQRTGWCTSASLCLMGASHGGLVVLAAALRRPGLCAAVACTAPLLDMTQFHREGLGARWLTEFGHPDDPTERARLLRYSPRHLLEALPLDAPLPAVLCAVFEADERVPAAGAAEFVKSLRRRGGRAWLRSEAAAGHGPKPLDQVRRFSADVLSFAAAHTE</sequence>
<dbReference type="Pfam" id="PF00326">
    <property type="entry name" value="Peptidase_S9"/>
    <property type="match status" value="1"/>
</dbReference>
<keyword evidence="3" id="KW-0720">Serine protease</keyword>
<dbReference type="Gene3D" id="2.130.10.120">
    <property type="entry name" value="Prolyl oligopeptidase, N-terminal domain"/>
    <property type="match status" value="1"/>
</dbReference>
<feature type="domain" description="Peptidase S9A N-terminal" evidence="5">
    <location>
        <begin position="13"/>
        <end position="145"/>
    </location>
</feature>
<evidence type="ECO:0000256" key="2">
    <source>
        <dbReference type="ARBA" id="ARBA00022801"/>
    </source>
</evidence>
<dbReference type="InterPro" id="IPR029058">
    <property type="entry name" value="AB_hydrolase_fold"/>
</dbReference>
<dbReference type="GO" id="GO:0006508">
    <property type="term" value="P:proteolysis"/>
    <property type="evidence" value="ECO:0007669"/>
    <property type="project" value="UniProtKB-KW"/>
</dbReference>
<dbReference type="EMBL" id="JACHBQ010000001">
    <property type="protein sequence ID" value="MBB5640704.1"/>
    <property type="molecule type" value="Genomic_DNA"/>
</dbReference>
<dbReference type="PRINTS" id="PR00862">
    <property type="entry name" value="PROLIGOPTASE"/>
</dbReference>
<dbReference type="InterPro" id="IPR001375">
    <property type="entry name" value="Peptidase_S9_cat"/>
</dbReference>
<dbReference type="SUPFAM" id="SSF50993">
    <property type="entry name" value="Peptidase/esterase 'gauge' domain"/>
    <property type="match status" value="1"/>
</dbReference>
<keyword evidence="1" id="KW-0645">Protease</keyword>
<gene>
    <name evidence="6" type="ORF">BJ997_001252</name>
</gene>
<name>A0A7W9E3S5_9MICO</name>
<evidence type="ECO:0000313" key="6">
    <source>
        <dbReference type="EMBL" id="MBB5640704.1"/>
    </source>
</evidence>
<dbReference type="GO" id="GO:0004252">
    <property type="term" value="F:serine-type endopeptidase activity"/>
    <property type="evidence" value="ECO:0007669"/>
    <property type="project" value="UniProtKB-EC"/>
</dbReference>
<dbReference type="AlphaFoldDB" id="A0A7W9E3S5"/>
<organism evidence="6 7">
    <name type="scientific">Cryobacterium roopkundense</name>
    <dbReference type="NCBI Taxonomy" id="1001240"/>
    <lineage>
        <taxon>Bacteria</taxon>
        <taxon>Bacillati</taxon>
        <taxon>Actinomycetota</taxon>
        <taxon>Actinomycetes</taxon>
        <taxon>Micrococcales</taxon>
        <taxon>Microbacteriaceae</taxon>
        <taxon>Cryobacterium</taxon>
    </lineage>
</organism>
<dbReference type="InterPro" id="IPR051167">
    <property type="entry name" value="Prolyl_oligopep/macrocyclase"/>
</dbReference>